<protein>
    <submittedName>
        <fullName evidence="5">SCAN domain-containing protein 3-like</fullName>
    </submittedName>
</protein>
<reference evidence="5" key="1">
    <citation type="submission" date="2025-08" db="UniProtKB">
        <authorList>
            <consortium name="RefSeq"/>
        </authorList>
    </citation>
    <scope>IDENTIFICATION</scope>
</reference>
<dbReference type="PANTHER" id="PTHR45935">
    <property type="entry name" value="PROTEIN ZBED8-RELATED"/>
    <property type="match status" value="1"/>
</dbReference>
<dbReference type="GeneID" id="113430525"/>
<evidence type="ECO:0000259" key="3">
    <source>
        <dbReference type="PROSITE" id="PS50804"/>
    </source>
</evidence>
<feature type="domain" description="SCAN box" evidence="3">
    <location>
        <begin position="154"/>
        <end position="232"/>
    </location>
</feature>
<dbReference type="RefSeq" id="XP_026548748.1">
    <property type="nucleotide sequence ID" value="XM_026692963.1"/>
</dbReference>
<evidence type="ECO:0000256" key="2">
    <source>
        <dbReference type="SAM" id="MobiDB-lite"/>
    </source>
</evidence>
<dbReference type="Pfam" id="PF02023">
    <property type="entry name" value="SCAN"/>
    <property type="match status" value="1"/>
</dbReference>
<keyword evidence="4" id="KW-1185">Reference proteome</keyword>
<dbReference type="Proteomes" id="UP000504612">
    <property type="component" value="Unplaced"/>
</dbReference>
<dbReference type="KEGG" id="nss:113430525"/>
<dbReference type="InterPro" id="IPR003309">
    <property type="entry name" value="SCAN_dom"/>
</dbReference>
<dbReference type="AlphaFoldDB" id="A0A6J1W7D6"/>
<dbReference type="CDD" id="cd07936">
    <property type="entry name" value="SCAN"/>
    <property type="match status" value="1"/>
</dbReference>
<evidence type="ECO:0000256" key="1">
    <source>
        <dbReference type="ARBA" id="ARBA00023242"/>
    </source>
</evidence>
<evidence type="ECO:0000313" key="5">
    <source>
        <dbReference type="RefSeq" id="XP_026548748.1"/>
    </source>
</evidence>
<accession>A0A6J1W7D6</accession>
<organism evidence="4 5">
    <name type="scientific">Notechis scutatus</name>
    <name type="common">mainland tiger snake</name>
    <dbReference type="NCBI Taxonomy" id="8663"/>
    <lineage>
        <taxon>Eukaryota</taxon>
        <taxon>Metazoa</taxon>
        <taxon>Chordata</taxon>
        <taxon>Craniata</taxon>
        <taxon>Vertebrata</taxon>
        <taxon>Euteleostomi</taxon>
        <taxon>Lepidosauria</taxon>
        <taxon>Squamata</taxon>
        <taxon>Bifurcata</taxon>
        <taxon>Unidentata</taxon>
        <taxon>Episquamata</taxon>
        <taxon>Toxicofera</taxon>
        <taxon>Serpentes</taxon>
        <taxon>Colubroidea</taxon>
        <taxon>Elapidae</taxon>
        <taxon>Hydrophiinae</taxon>
        <taxon>Notechis</taxon>
    </lineage>
</organism>
<dbReference type="InterPro" id="IPR050916">
    <property type="entry name" value="SCAN-C2H2_zinc_finger"/>
</dbReference>
<dbReference type="Gene3D" id="1.10.4020.10">
    <property type="entry name" value="DNA breaking-rejoining enzymes"/>
    <property type="match status" value="1"/>
</dbReference>
<evidence type="ECO:0000313" key="4">
    <source>
        <dbReference type="Proteomes" id="UP000504612"/>
    </source>
</evidence>
<sequence length="265" mass="30802">MKQGRQGTTRSRHERPEDVKNLSCAVRLEYTADSLQGPGSQEGQRETCKTMQQRWETQWQEFLRTLQPSQPGAGHLTPSEASPWEDPKAFLASFEQVAQACHWPRGEWAARLLPALSGEAEEAFQSLEPRDREDYTKVKAAILREEAIKMEAQRQYFRQFCCREAEDPRRIHSQLQELCHQWLKPERRTKEQILELLILEQFLVSLPSDLQSWIRAQGADTCSQAVTLMDDFLLNQQEDETRKWQVSFHFWSYVMTQGIGFTGSP</sequence>
<feature type="region of interest" description="Disordered" evidence="2">
    <location>
        <begin position="31"/>
        <end position="51"/>
    </location>
</feature>
<dbReference type="SUPFAM" id="SSF47353">
    <property type="entry name" value="Retrovirus capsid dimerization domain-like"/>
    <property type="match status" value="1"/>
</dbReference>
<dbReference type="SMART" id="SM00431">
    <property type="entry name" value="SCAN"/>
    <property type="match status" value="1"/>
</dbReference>
<keyword evidence="1" id="KW-0539">Nucleus</keyword>
<dbReference type="PROSITE" id="PS50804">
    <property type="entry name" value="SCAN_BOX"/>
    <property type="match status" value="1"/>
</dbReference>
<gene>
    <name evidence="5" type="primary">LOC113430525</name>
</gene>
<feature type="compositionally biased region" description="Polar residues" evidence="2">
    <location>
        <begin position="33"/>
        <end position="42"/>
    </location>
</feature>
<dbReference type="PANTHER" id="PTHR45935:SF15">
    <property type="entry name" value="SCAN BOX DOMAIN-CONTAINING PROTEIN"/>
    <property type="match status" value="1"/>
</dbReference>
<dbReference type="FunFam" id="1.10.4020.10:FF:000001">
    <property type="entry name" value="zinc finger protein 263 isoform X1"/>
    <property type="match status" value="1"/>
</dbReference>
<feature type="region of interest" description="Disordered" evidence="2">
    <location>
        <begin position="1"/>
        <end position="20"/>
    </location>
</feature>
<name>A0A6J1W7D6_9SAUR</name>
<dbReference type="InterPro" id="IPR038269">
    <property type="entry name" value="SCAN_sf"/>
</dbReference>
<proteinExistence type="predicted"/>